<keyword evidence="3" id="KW-1185">Reference proteome</keyword>
<dbReference type="Proteomes" id="UP000278807">
    <property type="component" value="Unassembled WGS sequence"/>
</dbReference>
<gene>
    <name evidence="2" type="ORF">HNAJ_LOCUS6021</name>
</gene>
<organism evidence="4">
    <name type="scientific">Rodentolepis nana</name>
    <name type="common">Dwarf tapeworm</name>
    <name type="synonym">Hymenolepis nana</name>
    <dbReference type="NCBI Taxonomy" id="102285"/>
    <lineage>
        <taxon>Eukaryota</taxon>
        <taxon>Metazoa</taxon>
        <taxon>Spiralia</taxon>
        <taxon>Lophotrochozoa</taxon>
        <taxon>Platyhelminthes</taxon>
        <taxon>Cestoda</taxon>
        <taxon>Eucestoda</taxon>
        <taxon>Cyclophyllidea</taxon>
        <taxon>Hymenolepididae</taxon>
        <taxon>Rodentolepis</taxon>
    </lineage>
</organism>
<feature type="region of interest" description="Disordered" evidence="1">
    <location>
        <begin position="1"/>
        <end position="22"/>
    </location>
</feature>
<dbReference type="EMBL" id="UZAE01005883">
    <property type="protein sequence ID" value="VDO01881.1"/>
    <property type="molecule type" value="Genomic_DNA"/>
</dbReference>
<name>A0A0R3TG34_RODNA</name>
<sequence>MQKSGGSSLGRTLQWRQAEAQNRTAGRPGLVVCAGMPSRESQGGEILGCCLSVNKKRSNSQTLERLSYRGTATMLDRGASHPL</sequence>
<proteinExistence type="predicted"/>
<evidence type="ECO:0000313" key="3">
    <source>
        <dbReference type="Proteomes" id="UP000278807"/>
    </source>
</evidence>
<evidence type="ECO:0000313" key="4">
    <source>
        <dbReference type="WBParaSite" id="HNAJ_0000602501-mRNA-1"/>
    </source>
</evidence>
<reference evidence="2 3" key="2">
    <citation type="submission" date="2018-11" db="EMBL/GenBank/DDBJ databases">
        <authorList>
            <consortium name="Pathogen Informatics"/>
        </authorList>
    </citation>
    <scope>NUCLEOTIDE SEQUENCE [LARGE SCALE GENOMIC DNA]</scope>
</reference>
<evidence type="ECO:0000256" key="1">
    <source>
        <dbReference type="SAM" id="MobiDB-lite"/>
    </source>
</evidence>
<dbReference type="WBParaSite" id="HNAJ_0000602501-mRNA-1">
    <property type="protein sequence ID" value="HNAJ_0000602501-mRNA-1"/>
    <property type="gene ID" value="HNAJ_0000602501"/>
</dbReference>
<protein>
    <submittedName>
        <fullName evidence="2 4">Uncharacterized protein</fullName>
    </submittedName>
</protein>
<reference evidence="4" key="1">
    <citation type="submission" date="2017-02" db="UniProtKB">
        <authorList>
            <consortium name="WormBaseParasite"/>
        </authorList>
    </citation>
    <scope>IDENTIFICATION</scope>
</reference>
<evidence type="ECO:0000313" key="2">
    <source>
        <dbReference type="EMBL" id="VDO01881.1"/>
    </source>
</evidence>
<accession>A0A0R3TG34</accession>
<dbReference type="AlphaFoldDB" id="A0A0R3TG34"/>